<evidence type="ECO:0000256" key="8">
    <source>
        <dbReference type="PIRSR" id="PIRSR611782-1"/>
    </source>
</evidence>
<dbReference type="Gene3D" id="2.30.42.10">
    <property type="match status" value="2"/>
</dbReference>
<dbReference type="GO" id="GO:0042597">
    <property type="term" value="C:periplasmic space"/>
    <property type="evidence" value="ECO:0007669"/>
    <property type="project" value="UniProtKB-SubCell"/>
</dbReference>
<dbReference type="Gene3D" id="2.40.10.120">
    <property type="match status" value="1"/>
</dbReference>
<dbReference type="InterPro" id="IPR051201">
    <property type="entry name" value="Chloro_Bact_Ser_Proteases"/>
</dbReference>
<reference evidence="11 12" key="1">
    <citation type="journal article" date="2018" name="Front. Microbiol.">
        <title>Hydrolytic Capabilities as a Key to Environmental Success: Chitinolytic and Cellulolytic Acidobacteria From Acidic Sub-arctic Soils and Boreal Peatlands.</title>
        <authorList>
            <person name="Belova S.E."/>
            <person name="Ravin N.V."/>
            <person name="Pankratov T.A."/>
            <person name="Rakitin A.L."/>
            <person name="Ivanova A.A."/>
            <person name="Beletsky A.V."/>
            <person name="Mardanov A.V."/>
            <person name="Sinninghe Damste J.S."/>
            <person name="Dedysh S.N."/>
        </authorList>
    </citation>
    <scope>NUCLEOTIDE SEQUENCE [LARGE SCALE GENOMIC DNA]</scope>
    <source>
        <strain evidence="11 12">SBC82</strain>
    </source>
</reference>
<dbReference type="CDD" id="cd10839">
    <property type="entry name" value="cpPDZ1_DegP-like"/>
    <property type="match status" value="1"/>
</dbReference>
<feature type="active site" description="Charge relay system" evidence="8">
    <location>
        <position position="246"/>
    </location>
</feature>
<evidence type="ECO:0000313" key="11">
    <source>
        <dbReference type="EMBL" id="AXC12832.1"/>
    </source>
</evidence>
<keyword evidence="5" id="KW-0574">Periplasm</keyword>
<feature type="binding site" evidence="9">
    <location>
        <position position="138"/>
    </location>
    <ligand>
        <name>substrate</name>
    </ligand>
</feature>
<feature type="active site" description="Charge relay system" evidence="8">
    <location>
        <position position="138"/>
    </location>
</feature>
<feature type="binding site" evidence="9">
    <location>
        <begin position="244"/>
        <end position="246"/>
    </location>
    <ligand>
        <name>substrate</name>
    </ligand>
</feature>
<dbReference type="PRINTS" id="PR00834">
    <property type="entry name" value="PROTEASES2C"/>
</dbReference>
<protein>
    <submittedName>
        <fullName evidence="11">HtrA protease/chaperone protein</fullName>
    </submittedName>
</protein>
<evidence type="ECO:0000256" key="5">
    <source>
        <dbReference type="ARBA" id="ARBA00022764"/>
    </source>
</evidence>
<evidence type="ECO:0000256" key="2">
    <source>
        <dbReference type="ARBA" id="ARBA00022670"/>
    </source>
</evidence>
<evidence type="ECO:0000256" key="7">
    <source>
        <dbReference type="ARBA" id="ARBA00022825"/>
    </source>
</evidence>
<keyword evidence="4" id="KW-0677">Repeat</keyword>
<dbReference type="SUPFAM" id="SSF50494">
    <property type="entry name" value="Trypsin-like serine proteases"/>
    <property type="match status" value="1"/>
</dbReference>
<evidence type="ECO:0000256" key="3">
    <source>
        <dbReference type="ARBA" id="ARBA00022729"/>
    </source>
</evidence>
<evidence type="ECO:0000256" key="1">
    <source>
        <dbReference type="ARBA" id="ARBA00004418"/>
    </source>
</evidence>
<dbReference type="InterPro" id="IPR036034">
    <property type="entry name" value="PDZ_sf"/>
</dbReference>
<gene>
    <name evidence="11" type="ORF">ACPOL_3547</name>
</gene>
<dbReference type="SUPFAM" id="SSF50156">
    <property type="entry name" value="PDZ domain-like"/>
    <property type="match status" value="2"/>
</dbReference>
<dbReference type="InterPro" id="IPR041489">
    <property type="entry name" value="PDZ_6"/>
</dbReference>
<dbReference type="GO" id="GO:0006508">
    <property type="term" value="P:proteolysis"/>
    <property type="evidence" value="ECO:0007669"/>
    <property type="project" value="UniProtKB-KW"/>
</dbReference>
<keyword evidence="6" id="KW-0378">Hydrolase</keyword>
<keyword evidence="3" id="KW-0732">Signal</keyword>
<dbReference type="InterPro" id="IPR011782">
    <property type="entry name" value="Pept_S1C_Do"/>
</dbReference>
<dbReference type="GO" id="GO:0004252">
    <property type="term" value="F:serine-type endopeptidase activity"/>
    <property type="evidence" value="ECO:0007669"/>
    <property type="project" value="InterPro"/>
</dbReference>
<organism evidence="11 12">
    <name type="scientific">Acidisarcina polymorpha</name>
    <dbReference type="NCBI Taxonomy" id="2211140"/>
    <lineage>
        <taxon>Bacteria</taxon>
        <taxon>Pseudomonadati</taxon>
        <taxon>Acidobacteriota</taxon>
        <taxon>Terriglobia</taxon>
        <taxon>Terriglobales</taxon>
        <taxon>Acidobacteriaceae</taxon>
        <taxon>Acidisarcina</taxon>
    </lineage>
</organism>
<dbReference type="OrthoDB" id="9758917at2"/>
<dbReference type="Pfam" id="PF17820">
    <property type="entry name" value="PDZ_6"/>
    <property type="match status" value="1"/>
</dbReference>
<dbReference type="NCBIfam" id="TIGR02037">
    <property type="entry name" value="degP_htrA_DO"/>
    <property type="match status" value="1"/>
</dbReference>
<feature type="domain" description="PDZ" evidence="10">
    <location>
        <begin position="290"/>
        <end position="381"/>
    </location>
</feature>
<evidence type="ECO:0000259" key="10">
    <source>
        <dbReference type="PROSITE" id="PS50106"/>
    </source>
</evidence>
<comment type="subcellular location">
    <subcellularLocation>
        <location evidence="1">Periplasm</location>
    </subcellularLocation>
</comment>
<dbReference type="InterPro" id="IPR001478">
    <property type="entry name" value="PDZ"/>
</dbReference>
<dbReference type="PANTHER" id="PTHR43343:SF3">
    <property type="entry name" value="PROTEASE DO-LIKE 8, CHLOROPLASTIC"/>
    <property type="match status" value="1"/>
</dbReference>
<evidence type="ECO:0000256" key="9">
    <source>
        <dbReference type="PIRSR" id="PIRSR611782-2"/>
    </source>
</evidence>
<name>A0A2Z5G148_9BACT</name>
<dbReference type="Pfam" id="PF13365">
    <property type="entry name" value="Trypsin_2"/>
    <property type="match status" value="1"/>
</dbReference>
<evidence type="ECO:0000256" key="4">
    <source>
        <dbReference type="ARBA" id="ARBA00022737"/>
    </source>
</evidence>
<sequence>MSASTNQLRGRVKRTLLPISSVAALAFATTLLWNHHGVHAAGGYSAPMEGNSVSALTSLDTAMEAVASHVTPAVVNVAVTSRSTEHQAMDDQEQQIPPEFRRFFGNQMPQGQQAPQLEHGIGSGVIISPDGYIVTNNHVVDGATEIRVTLHDRRILNAKLIGRDKLTDLAVIKVNANDLPSLGWGDSSELKPGQTVLAFGSPFGYLQFSVTRGIISALDRPNPFRDDARKPGGFIQTDAAINPGNSGGPLVDAHGQVIGINTFIISGSDSFAGAGFAIPAQLAHTTVDQIIKSGSAHHGYLGIGIEDVTPENSKFFNLQDADGAIVTQVTPDAPGGRAGLKTGDVIRKLDGKPVSNSSALQLAVSEHAPGTSMSIDILRDGKPQSLSVKLGEYHANTEVAEDSSSSAQQKGKLGLAVNDLTPDVRQQLSVPSSVQGVAVENVRPESPADEAGLQPGDVILQVNRQPVQSAENFVSQVHAAPAGNDLLLLIWSKGNSTYRVIHPEQSNQTGM</sequence>
<dbReference type="InterPro" id="IPR001940">
    <property type="entry name" value="Peptidase_S1C"/>
</dbReference>
<keyword evidence="7" id="KW-0720">Serine protease</keyword>
<dbReference type="KEGG" id="abas:ACPOL_3547"/>
<proteinExistence type="predicted"/>
<dbReference type="Proteomes" id="UP000253606">
    <property type="component" value="Chromosome"/>
</dbReference>
<dbReference type="InterPro" id="IPR009003">
    <property type="entry name" value="Peptidase_S1_PA"/>
</dbReference>
<dbReference type="PANTHER" id="PTHR43343">
    <property type="entry name" value="PEPTIDASE S12"/>
    <property type="match status" value="1"/>
</dbReference>
<dbReference type="AlphaFoldDB" id="A0A2Z5G148"/>
<dbReference type="Pfam" id="PF13180">
    <property type="entry name" value="PDZ_2"/>
    <property type="match status" value="1"/>
</dbReference>
<keyword evidence="12" id="KW-1185">Reference proteome</keyword>
<dbReference type="EMBL" id="CP030840">
    <property type="protein sequence ID" value="AXC12832.1"/>
    <property type="molecule type" value="Genomic_DNA"/>
</dbReference>
<accession>A0A2Z5G148</accession>
<feature type="active site" description="Charge relay system" evidence="8">
    <location>
        <position position="168"/>
    </location>
</feature>
<evidence type="ECO:0000313" key="12">
    <source>
        <dbReference type="Proteomes" id="UP000253606"/>
    </source>
</evidence>
<evidence type="ECO:0000256" key="6">
    <source>
        <dbReference type="ARBA" id="ARBA00022801"/>
    </source>
</evidence>
<dbReference type="PROSITE" id="PS50106">
    <property type="entry name" value="PDZ"/>
    <property type="match status" value="2"/>
</dbReference>
<feature type="binding site" evidence="9">
    <location>
        <position position="168"/>
    </location>
    <ligand>
        <name>substrate</name>
    </ligand>
</feature>
<dbReference type="SMART" id="SM00228">
    <property type="entry name" value="PDZ"/>
    <property type="match status" value="2"/>
</dbReference>
<feature type="domain" description="PDZ" evidence="10">
    <location>
        <begin position="396"/>
        <end position="469"/>
    </location>
</feature>
<keyword evidence="2 11" id="KW-0645">Protease</keyword>